<dbReference type="InterPro" id="IPR003679">
    <property type="entry name" value="Amioglycoside_AcTrfase"/>
</dbReference>
<proteinExistence type="inferred from homology"/>
<dbReference type="SUPFAM" id="SSF110710">
    <property type="entry name" value="TTHA0583/YokD-like"/>
    <property type="match status" value="1"/>
</dbReference>
<dbReference type="InterPro" id="IPR028345">
    <property type="entry name" value="Antibiotic_NAT-like"/>
</dbReference>
<keyword evidence="3 4" id="KW-0012">Acyltransferase</keyword>
<dbReference type="Proteomes" id="UP001341444">
    <property type="component" value="Unassembled WGS sequence"/>
</dbReference>
<dbReference type="Pfam" id="PF02522">
    <property type="entry name" value="Antibiotic_NAT"/>
    <property type="match status" value="1"/>
</dbReference>
<keyword evidence="4" id="KW-0046">Antibiotic resistance</keyword>
<evidence type="ECO:0000256" key="1">
    <source>
        <dbReference type="ARBA" id="ARBA00006383"/>
    </source>
</evidence>
<dbReference type="PANTHER" id="PTHR11104:SF0">
    <property type="entry name" value="SPBETA PROPHAGE-DERIVED AMINOGLYCOSIDE N(3')-ACETYLTRANSFERASE-LIKE PROTEIN YOKD"/>
    <property type="match status" value="1"/>
</dbReference>
<dbReference type="RefSeq" id="WP_066266972.1">
    <property type="nucleotide sequence ID" value="NZ_JARMAB010000005.1"/>
</dbReference>
<keyword evidence="2 4" id="KW-0808">Transferase</keyword>
<dbReference type="EC" id="2.3.1.-" evidence="4"/>
<name>A0ABU6MF71_9BACI</name>
<dbReference type="PANTHER" id="PTHR11104">
    <property type="entry name" value="AMINOGLYCOSIDE N3-ACETYLTRANSFERASE"/>
    <property type="match status" value="1"/>
</dbReference>
<sequence length="268" mass="30337">MSLQNSTRKPKTMATKETLIADFTQLGLKRRMNVIVHASLSKIGWVCGGEITVIQALMETITNEGTIIMPAQNTNNSEPSYWKNPPVPKEWWEDIRAQMPAYDPKTTPTFGMGKIAETFRSFPGVLRSAHPMVSFTAWGQHAEYITASHSIDYPFGEHSPLARIYDLNGHILLLGVDYNRNTSMHLGEFRCEKKKEFLQGSAINENGKRVWKVFKDIEESSEDFTTIAKNFEKIHQVRTGTIGAAPSKLIEQRLLVDFTSVYLKQTLI</sequence>
<reference evidence="5 6" key="1">
    <citation type="submission" date="2023-03" db="EMBL/GenBank/DDBJ databases">
        <title>Bacillus Genome Sequencing.</title>
        <authorList>
            <person name="Dunlap C."/>
        </authorList>
    </citation>
    <scope>NUCLEOTIDE SEQUENCE [LARGE SCALE GENOMIC DNA]</scope>
    <source>
        <strain evidence="5 6">B-23453</strain>
    </source>
</reference>
<organism evidence="5 6">
    <name type="scientific">Heyndrickxia acidicola</name>
    <dbReference type="NCBI Taxonomy" id="209389"/>
    <lineage>
        <taxon>Bacteria</taxon>
        <taxon>Bacillati</taxon>
        <taxon>Bacillota</taxon>
        <taxon>Bacilli</taxon>
        <taxon>Bacillales</taxon>
        <taxon>Bacillaceae</taxon>
        <taxon>Heyndrickxia</taxon>
    </lineage>
</organism>
<comment type="catalytic activity">
    <reaction evidence="4">
        <text>a 2-deoxystreptamine antibiotic + acetyl-CoA = an N(3)-acetyl-2-deoxystreptamine antibiotic + CoA + H(+)</text>
        <dbReference type="Rhea" id="RHEA:12665"/>
        <dbReference type="ChEBI" id="CHEBI:15378"/>
        <dbReference type="ChEBI" id="CHEBI:57287"/>
        <dbReference type="ChEBI" id="CHEBI:57288"/>
        <dbReference type="ChEBI" id="CHEBI:57921"/>
        <dbReference type="ChEBI" id="CHEBI:77452"/>
        <dbReference type="EC" id="2.3.1.81"/>
    </reaction>
</comment>
<evidence type="ECO:0000256" key="2">
    <source>
        <dbReference type="ARBA" id="ARBA00022679"/>
    </source>
</evidence>
<gene>
    <name evidence="5" type="ORF">P4T90_04415</name>
</gene>
<comment type="similarity">
    <text evidence="1 4">Belongs to the antibiotic N-acetyltransferase family.</text>
</comment>
<evidence type="ECO:0000313" key="6">
    <source>
        <dbReference type="Proteomes" id="UP001341444"/>
    </source>
</evidence>
<dbReference type="EMBL" id="JARMAB010000005">
    <property type="protein sequence ID" value="MED1202333.1"/>
    <property type="molecule type" value="Genomic_DNA"/>
</dbReference>
<protein>
    <recommendedName>
        <fullName evidence="4">Aminoglycoside N(3)-acetyltransferase</fullName>
        <ecNumber evidence="4">2.3.1.-</ecNumber>
    </recommendedName>
</protein>
<accession>A0ABU6MF71</accession>
<comment type="caution">
    <text evidence="5">The sequence shown here is derived from an EMBL/GenBank/DDBJ whole genome shotgun (WGS) entry which is preliminary data.</text>
</comment>
<evidence type="ECO:0000256" key="4">
    <source>
        <dbReference type="RuleBase" id="RU365031"/>
    </source>
</evidence>
<evidence type="ECO:0000313" key="5">
    <source>
        <dbReference type="EMBL" id="MED1202333.1"/>
    </source>
</evidence>
<keyword evidence="6" id="KW-1185">Reference proteome</keyword>
<evidence type="ECO:0000256" key="3">
    <source>
        <dbReference type="ARBA" id="ARBA00023315"/>
    </source>
</evidence>